<reference evidence="3" key="2">
    <citation type="submission" date="2025-08" db="UniProtKB">
        <authorList>
            <consortium name="Ensembl"/>
        </authorList>
    </citation>
    <scope>IDENTIFICATION</scope>
</reference>
<keyword evidence="1" id="KW-0732">Signal</keyword>
<evidence type="ECO:0000256" key="1">
    <source>
        <dbReference type="SAM" id="SignalP"/>
    </source>
</evidence>
<organism evidence="3 4">
    <name type="scientific">Maylandia zebra</name>
    <name type="common">zebra mbuna</name>
    <dbReference type="NCBI Taxonomy" id="106582"/>
    <lineage>
        <taxon>Eukaryota</taxon>
        <taxon>Metazoa</taxon>
        <taxon>Chordata</taxon>
        <taxon>Craniata</taxon>
        <taxon>Vertebrata</taxon>
        <taxon>Euteleostomi</taxon>
        <taxon>Actinopterygii</taxon>
        <taxon>Neopterygii</taxon>
        <taxon>Teleostei</taxon>
        <taxon>Neoteleostei</taxon>
        <taxon>Acanthomorphata</taxon>
        <taxon>Ovalentaria</taxon>
        <taxon>Cichlomorphae</taxon>
        <taxon>Cichliformes</taxon>
        <taxon>Cichlidae</taxon>
        <taxon>African cichlids</taxon>
        <taxon>Pseudocrenilabrinae</taxon>
        <taxon>Haplochromini</taxon>
        <taxon>Maylandia</taxon>
        <taxon>Maylandia zebra complex</taxon>
    </lineage>
</organism>
<dbReference type="SMART" id="SM00034">
    <property type="entry name" value="CLECT"/>
    <property type="match status" value="2"/>
</dbReference>
<dbReference type="PANTHER" id="PTHR45784:SF8">
    <property type="entry name" value="C-TYPE MANNOSE RECEPTOR 2-RELATED"/>
    <property type="match status" value="1"/>
</dbReference>
<feature type="chain" id="PRO_5018206134" description="C-type lectin domain-containing protein" evidence="1">
    <location>
        <begin position="20"/>
        <end position="254"/>
    </location>
</feature>
<reference evidence="3 4" key="1">
    <citation type="journal article" date="2014" name="Nature">
        <title>The genomic substrate for adaptive radiation in African cichlid fish.</title>
        <authorList>
            <person name="Brawand D."/>
            <person name="Wagner C.E."/>
            <person name="Li Y.I."/>
            <person name="Malinsky M."/>
            <person name="Keller I."/>
            <person name="Fan S."/>
            <person name="Simakov O."/>
            <person name="Ng A.Y."/>
            <person name="Lim Z.W."/>
            <person name="Bezault E."/>
            <person name="Turner-Maier J."/>
            <person name="Johnson J."/>
            <person name="Alcazar R."/>
            <person name="Noh H.J."/>
            <person name="Russell P."/>
            <person name="Aken B."/>
            <person name="Alfoldi J."/>
            <person name="Amemiya C."/>
            <person name="Azzouzi N."/>
            <person name="Baroiller J.F."/>
            <person name="Barloy-Hubler F."/>
            <person name="Berlin A."/>
            <person name="Bloomquist R."/>
            <person name="Carleton K.L."/>
            <person name="Conte M.A."/>
            <person name="D'Cotta H."/>
            <person name="Eshel O."/>
            <person name="Gaffney L."/>
            <person name="Galibert F."/>
            <person name="Gante H.F."/>
            <person name="Gnerre S."/>
            <person name="Greuter L."/>
            <person name="Guyon R."/>
            <person name="Haddad N.S."/>
            <person name="Haerty W."/>
            <person name="Harris R.M."/>
            <person name="Hofmann H.A."/>
            <person name="Hourlier T."/>
            <person name="Hulata G."/>
            <person name="Jaffe D.B."/>
            <person name="Lara M."/>
            <person name="Lee A.P."/>
            <person name="MacCallum I."/>
            <person name="Mwaiko S."/>
            <person name="Nikaido M."/>
            <person name="Nishihara H."/>
            <person name="Ozouf-Costaz C."/>
            <person name="Penman D.J."/>
            <person name="Przybylski D."/>
            <person name="Rakotomanga M."/>
            <person name="Renn S.C.P."/>
            <person name="Ribeiro F.J."/>
            <person name="Ron M."/>
            <person name="Salzburger W."/>
            <person name="Sanchez-Pulido L."/>
            <person name="Santos M.E."/>
            <person name="Searle S."/>
            <person name="Sharpe T."/>
            <person name="Swofford R."/>
            <person name="Tan F.J."/>
            <person name="Williams L."/>
            <person name="Young S."/>
            <person name="Yin S."/>
            <person name="Okada N."/>
            <person name="Kocher T.D."/>
            <person name="Miska E.A."/>
            <person name="Lander E.S."/>
            <person name="Venkatesh B."/>
            <person name="Fernald R.D."/>
            <person name="Meyer A."/>
            <person name="Ponting C.P."/>
            <person name="Streelman J.T."/>
            <person name="Lindblad-Toh K."/>
            <person name="Seehausen O."/>
            <person name="Di Palma F."/>
        </authorList>
    </citation>
    <scope>NUCLEOTIDE SEQUENCE</scope>
</reference>
<dbReference type="AlphaFoldDB" id="A0A3P9CAM6"/>
<feature type="domain" description="C-type lectin" evidence="2">
    <location>
        <begin position="21"/>
        <end position="129"/>
    </location>
</feature>
<proteinExistence type="predicted"/>
<reference evidence="3" key="3">
    <citation type="submission" date="2025-09" db="UniProtKB">
        <authorList>
            <consortium name="Ensembl"/>
        </authorList>
    </citation>
    <scope>IDENTIFICATION</scope>
</reference>
<dbReference type="Ensembl" id="ENSMZET00005019966.1">
    <property type="protein sequence ID" value="ENSMZEP00005019340.1"/>
    <property type="gene ID" value="ENSMZEG00005014518.1"/>
</dbReference>
<dbReference type="GeneTree" id="ENSGT00940000163460"/>
<evidence type="ECO:0000313" key="4">
    <source>
        <dbReference type="Proteomes" id="UP000265160"/>
    </source>
</evidence>
<dbReference type="InterPro" id="IPR016186">
    <property type="entry name" value="C-type_lectin-like/link_sf"/>
</dbReference>
<feature type="signal peptide" evidence="1">
    <location>
        <begin position="1"/>
        <end position="19"/>
    </location>
</feature>
<evidence type="ECO:0000259" key="2">
    <source>
        <dbReference type="PROSITE" id="PS50041"/>
    </source>
</evidence>
<protein>
    <recommendedName>
        <fullName evidence="2">C-type lectin domain-containing protein</fullName>
    </recommendedName>
</protein>
<dbReference type="InterPro" id="IPR001304">
    <property type="entry name" value="C-type_lectin-like"/>
</dbReference>
<dbReference type="PANTHER" id="PTHR45784">
    <property type="entry name" value="C-TYPE LECTIN DOMAIN FAMILY 20 MEMBER A-RELATED"/>
    <property type="match status" value="1"/>
</dbReference>
<name>A0A3P9CAM6_9CICH</name>
<keyword evidence="4" id="KW-1185">Reference proteome</keyword>
<dbReference type="InterPro" id="IPR016187">
    <property type="entry name" value="CTDL_fold"/>
</dbReference>
<dbReference type="PROSITE" id="PS50041">
    <property type="entry name" value="C_TYPE_LECTIN_2"/>
    <property type="match status" value="2"/>
</dbReference>
<dbReference type="Pfam" id="PF00059">
    <property type="entry name" value="Lectin_C"/>
    <property type="match status" value="2"/>
</dbReference>
<feature type="domain" description="C-type lectin" evidence="2">
    <location>
        <begin position="128"/>
        <end position="245"/>
    </location>
</feature>
<sequence>MNPIFPCILLLLSLSGTFTKYVYIEEKYSWNEALDYCCQHHTDLAPVNNERDIHILQELSGGTTKKIWIGLIRRSSDKNKWLWSGGGEVSRFFWEIKQPDNKSNDNYGYTEKNRWHDSDGGGKEHFFCYWPVVATKKKTWEEALEYCREHHNDLASVASETEMMLIQKELKKHNTTEHVWIGLRFLSREWLWVDKQEMGYEAWGDGGKPLCPHPKMKCGALQVTGGTQGVWEAHDCVERLNFILKRKRFVSYFS</sequence>
<dbReference type="Proteomes" id="UP000265160">
    <property type="component" value="LG23"/>
</dbReference>
<dbReference type="SUPFAM" id="SSF56436">
    <property type="entry name" value="C-type lectin-like"/>
    <property type="match status" value="2"/>
</dbReference>
<accession>A0A3P9CAM6</accession>
<dbReference type="Gene3D" id="3.10.100.10">
    <property type="entry name" value="Mannose-Binding Protein A, subunit A"/>
    <property type="match status" value="2"/>
</dbReference>
<evidence type="ECO:0000313" key="3">
    <source>
        <dbReference type="Ensembl" id="ENSMZEP00005019340.1"/>
    </source>
</evidence>
<dbReference type="CDD" id="cd00037">
    <property type="entry name" value="CLECT"/>
    <property type="match status" value="1"/>
</dbReference>